<comment type="caution">
    <text evidence="4">The sequence shown here is derived from an EMBL/GenBank/DDBJ whole genome shotgun (WGS) entry which is preliminary data.</text>
</comment>
<dbReference type="RefSeq" id="WP_114363638.1">
    <property type="nucleotide sequence ID" value="NZ_QPIX01000007.1"/>
</dbReference>
<dbReference type="InterPro" id="IPR003509">
    <property type="entry name" value="UPF0102_YraN-like"/>
</dbReference>
<dbReference type="InterPro" id="IPR011856">
    <property type="entry name" value="tRNA_endonuc-like_dom_sf"/>
</dbReference>
<accession>A0A6I7HJU9</accession>
<sequence length="127" mass="14664">MSDGRPEERKPDGRRLKAERRGRFSEYVAALFLLIKGYRIVALRFRTRAGEIDIIARKGALAVFVEVKARRLERSAVDAVSFHTQKRIRAASAIWLSRQRDAAELSLRYDIIAVRPARIPRHFEDAF</sequence>
<dbReference type="EMBL" id="QPIX01000007">
    <property type="protein sequence ID" value="RCW23197.1"/>
    <property type="molecule type" value="Genomic_DNA"/>
</dbReference>
<dbReference type="Pfam" id="PF02021">
    <property type="entry name" value="UPF0102"/>
    <property type="match status" value="1"/>
</dbReference>
<name>A0A6I7HJU9_9HYPH</name>
<dbReference type="GO" id="GO:0004519">
    <property type="term" value="F:endonuclease activity"/>
    <property type="evidence" value="ECO:0007669"/>
    <property type="project" value="UniProtKB-KW"/>
</dbReference>
<dbReference type="AlphaFoldDB" id="A0A6I7HJU9"/>
<dbReference type="InterPro" id="IPR011335">
    <property type="entry name" value="Restrct_endonuc-II-like"/>
</dbReference>
<dbReference type="GO" id="GO:0003676">
    <property type="term" value="F:nucleic acid binding"/>
    <property type="evidence" value="ECO:0007669"/>
    <property type="project" value="InterPro"/>
</dbReference>
<evidence type="ECO:0000256" key="2">
    <source>
        <dbReference type="HAMAP-Rule" id="MF_00048"/>
    </source>
</evidence>
<feature type="transmembrane region" description="Helical" evidence="3">
    <location>
        <begin position="24"/>
        <end position="41"/>
    </location>
</feature>
<organism evidence="4 5">
    <name type="scientific">Ciceribacter lividus</name>
    <dbReference type="NCBI Taxonomy" id="1197950"/>
    <lineage>
        <taxon>Bacteria</taxon>
        <taxon>Pseudomonadati</taxon>
        <taxon>Pseudomonadota</taxon>
        <taxon>Alphaproteobacteria</taxon>
        <taxon>Hyphomicrobiales</taxon>
        <taxon>Rhizobiaceae</taxon>
        <taxon>Ciceribacter</taxon>
    </lineage>
</organism>
<reference evidence="4 5" key="1">
    <citation type="submission" date="2018-07" db="EMBL/GenBank/DDBJ databases">
        <title>Genomic Encyclopedia of Type Strains, Phase IV (KMG-IV): sequencing the most valuable type-strain genomes for metagenomic binning, comparative biology and taxonomic classification.</title>
        <authorList>
            <person name="Goeker M."/>
        </authorList>
    </citation>
    <scope>NUCLEOTIDE SEQUENCE [LARGE SCALE GENOMIC DNA]</scope>
    <source>
        <strain evidence="4 5">DSM 25528</strain>
    </source>
</reference>
<dbReference type="Proteomes" id="UP000252582">
    <property type="component" value="Unassembled WGS sequence"/>
</dbReference>
<dbReference type="SUPFAM" id="SSF52980">
    <property type="entry name" value="Restriction endonuclease-like"/>
    <property type="match status" value="1"/>
</dbReference>
<dbReference type="PANTHER" id="PTHR34039:SF1">
    <property type="entry name" value="UPF0102 PROTEIN YRAN"/>
    <property type="match status" value="1"/>
</dbReference>
<evidence type="ECO:0000313" key="5">
    <source>
        <dbReference type="Proteomes" id="UP000252582"/>
    </source>
</evidence>
<protein>
    <recommendedName>
        <fullName evidence="2">UPF0102 protein DFR48_10766</fullName>
    </recommendedName>
</protein>
<keyword evidence="3" id="KW-0472">Membrane</keyword>
<keyword evidence="3" id="KW-0812">Transmembrane</keyword>
<evidence type="ECO:0000256" key="3">
    <source>
        <dbReference type="SAM" id="Phobius"/>
    </source>
</evidence>
<gene>
    <name evidence="4" type="ORF">DFR48_10766</name>
</gene>
<proteinExistence type="inferred from homology"/>
<keyword evidence="4" id="KW-0378">Hydrolase</keyword>
<dbReference type="NCBIfam" id="NF009151">
    <property type="entry name" value="PRK12497.1-5"/>
    <property type="match status" value="1"/>
</dbReference>
<dbReference type="PANTHER" id="PTHR34039">
    <property type="entry name" value="UPF0102 PROTEIN YRAN"/>
    <property type="match status" value="1"/>
</dbReference>
<keyword evidence="5" id="KW-1185">Reference proteome</keyword>
<evidence type="ECO:0000313" key="4">
    <source>
        <dbReference type="EMBL" id="RCW23197.1"/>
    </source>
</evidence>
<keyword evidence="3" id="KW-1133">Transmembrane helix</keyword>
<evidence type="ECO:0000256" key="1">
    <source>
        <dbReference type="ARBA" id="ARBA00006738"/>
    </source>
</evidence>
<comment type="similarity">
    <text evidence="1 2">Belongs to the UPF0102 family.</text>
</comment>
<dbReference type="HAMAP" id="MF_00048">
    <property type="entry name" value="UPF0102"/>
    <property type="match status" value="1"/>
</dbReference>
<keyword evidence="4" id="KW-0255">Endonuclease</keyword>
<dbReference type="Gene3D" id="3.40.1350.10">
    <property type="match status" value="1"/>
</dbReference>
<keyword evidence="4" id="KW-0540">Nuclease</keyword>